<protein>
    <submittedName>
        <fullName evidence="2">TniB family NTP-binding protein</fullName>
    </submittedName>
</protein>
<evidence type="ECO:0000313" key="2">
    <source>
        <dbReference type="EMBL" id="WCE70956.1"/>
    </source>
</evidence>
<dbReference type="Pfam" id="PF05621">
    <property type="entry name" value="TniB"/>
    <property type="match status" value="1"/>
</dbReference>
<dbReference type="SUPFAM" id="SSF52540">
    <property type="entry name" value="P-loop containing nucleoside triphosphate hydrolases"/>
    <property type="match status" value="1"/>
</dbReference>
<dbReference type="AlphaFoldDB" id="A0AAX3LQJ6"/>
<dbReference type="Proteomes" id="UP001210770">
    <property type="component" value="Chromosome"/>
</dbReference>
<sequence length="333" mass="37595">MTKTIQEVFSTMNALRKQHIETERERQFEAQLLRQFEVVDGCMTHNPVRYTAGTETNGIAFIEGSGGGKTTAIIEVLRNFEPLALNPETGQPRYLHMKVEAPATLRSLGVSILNKLDVHDVAERTKVYDIWNMVRFRLARRGISLLWIDEAHDLFGLNTSTETNNMFKMLKGLMQGDHPVVLVLSGTERLSSLTGLDPQVNRRFTKIRPEPLAFGVDNNRIEGLVKGYAAKASLEAALEGEDINRLIYASRYRFGRCVVNILEAIETALMDGAEVLTVKHFQDAWSKREGCCVDQNVFSAVEWMSIELPDEGEEVERRSVSVRKPKSKRKKVA</sequence>
<evidence type="ECO:0000313" key="3">
    <source>
        <dbReference type="Proteomes" id="UP001210770"/>
    </source>
</evidence>
<accession>A0AAX3LQJ6</accession>
<dbReference type="InterPro" id="IPR027417">
    <property type="entry name" value="P-loop_NTPase"/>
</dbReference>
<evidence type="ECO:0000256" key="1">
    <source>
        <dbReference type="SAM" id="MobiDB-lite"/>
    </source>
</evidence>
<dbReference type="EMBL" id="CP116423">
    <property type="protein sequence ID" value="WCE70956.1"/>
    <property type="molecule type" value="Genomic_DNA"/>
</dbReference>
<feature type="compositionally biased region" description="Basic residues" evidence="1">
    <location>
        <begin position="320"/>
        <end position="333"/>
    </location>
</feature>
<organism evidence="2 3">
    <name type="scientific">Sulfitobacter faviae</name>
    <dbReference type="NCBI Taxonomy" id="1775881"/>
    <lineage>
        <taxon>Bacteria</taxon>
        <taxon>Pseudomonadati</taxon>
        <taxon>Pseudomonadota</taxon>
        <taxon>Alphaproteobacteria</taxon>
        <taxon>Rhodobacterales</taxon>
        <taxon>Roseobacteraceae</taxon>
        <taxon>Sulfitobacter</taxon>
    </lineage>
</organism>
<gene>
    <name evidence="2" type="ORF">PL336_03715</name>
</gene>
<proteinExistence type="predicted"/>
<dbReference type="RefSeq" id="WP_271689157.1">
    <property type="nucleotide sequence ID" value="NZ_CP116423.1"/>
</dbReference>
<dbReference type="Gene3D" id="3.40.50.300">
    <property type="entry name" value="P-loop containing nucleotide triphosphate hydrolases"/>
    <property type="match status" value="1"/>
</dbReference>
<reference evidence="2" key="1">
    <citation type="submission" date="2023-01" db="EMBL/GenBank/DDBJ databases">
        <title>Comparative genomic analysis of cold water coral derived Sulfitobacter faviae: insights into their metabolism and habitat adaptation.</title>
        <authorList>
            <person name="Guo Y."/>
            <person name="Lin S."/>
            <person name="Huang Z."/>
            <person name="Tang K."/>
            <person name="Wang X."/>
        </authorList>
    </citation>
    <scope>NUCLEOTIDE SEQUENCE</scope>
    <source>
        <strain evidence="2">SCSIO W_1865</strain>
    </source>
</reference>
<dbReference type="InterPro" id="IPR008868">
    <property type="entry name" value="TniB"/>
</dbReference>
<feature type="region of interest" description="Disordered" evidence="1">
    <location>
        <begin position="311"/>
        <end position="333"/>
    </location>
</feature>
<name>A0AAX3LQJ6_9RHOB</name>